<keyword evidence="2" id="KW-1185">Reference proteome</keyword>
<comment type="caution">
    <text evidence="1">The sequence shown here is derived from an EMBL/GenBank/DDBJ whole genome shotgun (WGS) entry which is preliminary data.</text>
</comment>
<dbReference type="Proteomes" id="UP000245523">
    <property type="component" value="Unassembled WGS sequence"/>
</dbReference>
<evidence type="ECO:0000313" key="2">
    <source>
        <dbReference type="Proteomes" id="UP000245523"/>
    </source>
</evidence>
<dbReference type="RefSeq" id="WP_106198437.1">
    <property type="nucleotide sequence ID" value="NZ_QGHD01000031.1"/>
</dbReference>
<protein>
    <submittedName>
        <fullName evidence="1">Uncharacterized protein</fullName>
    </submittedName>
</protein>
<evidence type="ECO:0000313" key="1">
    <source>
        <dbReference type="EMBL" id="PWK93152.1"/>
    </source>
</evidence>
<reference evidence="1 2" key="1">
    <citation type="submission" date="2018-05" db="EMBL/GenBank/DDBJ databases">
        <title>Animal gut microbial communities from fecal samples from Wisconsin, USA.</title>
        <authorList>
            <person name="Neumann A."/>
        </authorList>
    </citation>
    <scope>NUCLEOTIDE SEQUENCE [LARGE SCALE GENOMIC DNA]</scope>
    <source>
        <strain evidence="1 2">UWS4</strain>
    </source>
</reference>
<name>A0ABX5LMF4_9BACT</name>
<organism evidence="1 2">
    <name type="scientific">Hallerella porci</name>
    <dbReference type="NCBI Taxonomy" id="1945871"/>
    <lineage>
        <taxon>Bacteria</taxon>
        <taxon>Pseudomonadati</taxon>
        <taxon>Fibrobacterota</taxon>
        <taxon>Fibrobacteria</taxon>
        <taxon>Fibrobacterales</taxon>
        <taxon>Fibrobacteraceae</taxon>
        <taxon>Hallerella</taxon>
    </lineage>
</organism>
<gene>
    <name evidence="1" type="ORF">B0H50_13122</name>
</gene>
<dbReference type="EMBL" id="QGHD01000031">
    <property type="protein sequence ID" value="PWK93152.1"/>
    <property type="molecule type" value="Genomic_DNA"/>
</dbReference>
<sequence>MQNIYFPDEEITINDLYFVCYMIERTARKLKQHNKYVVNALGKENLVHQLSVANVMHCKNPEEVVYEWTTQYNLQSGNFDITNVDKTLAEIIPTELQMGKVYQRLIVDTLQPGEDYADGILKIYNSWICEKIDNYNCSAFYEPSYYIARAFENGGF</sequence>
<proteinExistence type="predicted"/>
<accession>A0ABX5LMF4</accession>